<dbReference type="EMBL" id="JNBR01002297">
    <property type="protein sequence ID" value="OQR83150.1"/>
    <property type="molecule type" value="Genomic_DNA"/>
</dbReference>
<keyword evidence="8 11" id="KW-0406">Ion transport</keyword>
<feature type="transmembrane region" description="Helical" evidence="12">
    <location>
        <begin position="184"/>
        <end position="202"/>
    </location>
</feature>
<comment type="similarity">
    <text evidence="11">Belongs to the inward rectifier-type potassium channel (TC 1.A.2.1) family.</text>
</comment>
<evidence type="ECO:0000256" key="6">
    <source>
        <dbReference type="ARBA" id="ARBA00022958"/>
    </source>
</evidence>
<accession>A0A1V9YBP6</accession>
<evidence type="ECO:0000256" key="5">
    <source>
        <dbReference type="ARBA" id="ARBA00022882"/>
    </source>
</evidence>
<dbReference type="STRING" id="1202772.A0A1V9YBP6"/>
<evidence type="ECO:0000259" key="13">
    <source>
        <dbReference type="Pfam" id="PF01007"/>
    </source>
</evidence>
<dbReference type="InterPro" id="IPR041647">
    <property type="entry name" value="IRK_C"/>
</dbReference>
<evidence type="ECO:0000256" key="11">
    <source>
        <dbReference type="RuleBase" id="RU003822"/>
    </source>
</evidence>
<comment type="subcellular location">
    <subcellularLocation>
        <location evidence="1 11">Membrane</location>
        <topology evidence="1 11">Multi-pass membrane protein</topology>
    </subcellularLocation>
</comment>
<keyword evidence="2 11" id="KW-0813">Transport</keyword>
<dbReference type="GO" id="GO:0034702">
    <property type="term" value="C:monoatomic ion channel complex"/>
    <property type="evidence" value="ECO:0007669"/>
    <property type="project" value="UniProtKB-KW"/>
</dbReference>
<name>A0A1V9YBP6_ACHHY</name>
<feature type="domain" description="Potassium channel inwardly rectifying transmembrane" evidence="13">
    <location>
        <begin position="117"/>
        <end position="242"/>
    </location>
</feature>
<organism evidence="15 16">
    <name type="scientific">Achlya hypogyna</name>
    <name type="common">Oomycete</name>
    <name type="synonym">Protoachlya hypogyna</name>
    <dbReference type="NCBI Taxonomy" id="1202772"/>
    <lineage>
        <taxon>Eukaryota</taxon>
        <taxon>Sar</taxon>
        <taxon>Stramenopiles</taxon>
        <taxon>Oomycota</taxon>
        <taxon>Saprolegniomycetes</taxon>
        <taxon>Saprolegniales</taxon>
        <taxon>Achlyaceae</taxon>
        <taxon>Achlya</taxon>
    </lineage>
</organism>
<dbReference type="GO" id="GO:1990573">
    <property type="term" value="P:potassium ion import across plasma membrane"/>
    <property type="evidence" value="ECO:0007669"/>
    <property type="project" value="TreeGrafter"/>
</dbReference>
<keyword evidence="7 12" id="KW-1133">Transmembrane helix</keyword>
<keyword evidence="3 11" id="KW-0633">Potassium transport</keyword>
<dbReference type="OrthoDB" id="273257at2759"/>
<evidence type="ECO:0000256" key="3">
    <source>
        <dbReference type="ARBA" id="ARBA00022538"/>
    </source>
</evidence>
<dbReference type="Pfam" id="PF01007">
    <property type="entry name" value="IRK"/>
    <property type="match status" value="1"/>
</dbReference>
<evidence type="ECO:0000313" key="15">
    <source>
        <dbReference type="EMBL" id="OQR83150.1"/>
    </source>
</evidence>
<protein>
    <submittedName>
        <fullName evidence="15">Inward rectifier K channel (IRK-C) family protein</fullName>
    </submittedName>
</protein>
<evidence type="ECO:0000256" key="8">
    <source>
        <dbReference type="ARBA" id="ARBA00023065"/>
    </source>
</evidence>
<evidence type="ECO:0000256" key="1">
    <source>
        <dbReference type="ARBA" id="ARBA00004141"/>
    </source>
</evidence>
<evidence type="ECO:0000256" key="12">
    <source>
        <dbReference type="SAM" id="Phobius"/>
    </source>
</evidence>
<keyword evidence="16" id="KW-1185">Reference proteome</keyword>
<sequence length="488" mass="55463">GAYKKQRLFFLPTWFQYGASSFCVAPRDVGTSRGPTEILSTQSPGGGCFAAGYSRPRDRIWQKHARRRFPKVVARARRYGARGSALLIPPPEYREMTDTKLEPTRLIDRNGPYRQSRGTWNIRRIRTPEAWKLYFQAPFHTLVNQSFSKVLFWFAFVYLGIICFFALMYMTVPKECNLVINNFAEAWIFSVSVIATIGFGTGGNDIFFNSCGSAITAITAESMAGVLVNAVVFGVVYQRFARGQARASTVAVSNYACLQKIRGQIYFMFQTCEMRKHQLNEAHVRCYAVLHKSRHPNHMQQIHHVQSFPMRLQHPDDDLNAWLILALPSIVVHRLDSWSPLLPPDMQAFPTEHNPSTHYRFPEPVQRAADLDAGNREDRHRGGKGPLFNVSAEPEKQTLTNAEINCILAYWKEVHLEIVVLIEGIDASSSATIQMRQSYKPTEIMFNHEFVNAVDFDPHSGAAVIDFNRFHRTAPMDLAVVEVAEKED</sequence>
<dbReference type="InterPro" id="IPR016449">
    <property type="entry name" value="K_chnl_inward-rec_Kir"/>
</dbReference>
<dbReference type="GO" id="GO:0005886">
    <property type="term" value="C:plasma membrane"/>
    <property type="evidence" value="ECO:0007669"/>
    <property type="project" value="TreeGrafter"/>
</dbReference>
<evidence type="ECO:0000259" key="14">
    <source>
        <dbReference type="Pfam" id="PF17655"/>
    </source>
</evidence>
<evidence type="ECO:0000256" key="10">
    <source>
        <dbReference type="ARBA" id="ARBA00023303"/>
    </source>
</evidence>
<keyword evidence="6 11" id="KW-0630">Potassium</keyword>
<dbReference type="AlphaFoldDB" id="A0A1V9YBP6"/>
<evidence type="ECO:0000256" key="2">
    <source>
        <dbReference type="ARBA" id="ARBA00022448"/>
    </source>
</evidence>
<feature type="domain" description="Inward rectifier potassium channel C-terminal" evidence="14">
    <location>
        <begin position="252"/>
        <end position="345"/>
    </location>
</feature>
<dbReference type="Gene3D" id="1.10.287.70">
    <property type="match status" value="1"/>
</dbReference>
<reference evidence="15 16" key="1">
    <citation type="journal article" date="2014" name="Genome Biol. Evol.">
        <title>The secreted proteins of Achlya hypogyna and Thraustotheca clavata identify the ancestral oomycete secretome and reveal gene acquisitions by horizontal gene transfer.</title>
        <authorList>
            <person name="Misner I."/>
            <person name="Blouin N."/>
            <person name="Leonard G."/>
            <person name="Richards T.A."/>
            <person name="Lane C.E."/>
        </authorList>
    </citation>
    <scope>NUCLEOTIDE SEQUENCE [LARGE SCALE GENOMIC DNA]</scope>
    <source>
        <strain evidence="15 16">ATCC 48635</strain>
    </source>
</reference>
<feature type="domain" description="Inward rectifier potassium channel C-terminal" evidence="14">
    <location>
        <begin position="412"/>
        <end position="483"/>
    </location>
</feature>
<dbReference type="Proteomes" id="UP000243579">
    <property type="component" value="Unassembled WGS sequence"/>
</dbReference>
<dbReference type="PANTHER" id="PTHR11767:SF103">
    <property type="entry name" value="POTASSIUM CHANNEL INWARDLY RECTIFYING TRANSMEMBRANE DOMAIN-CONTAINING PROTEIN"/>
    <property type="match status" value="1"/>
</dbReference>
<feature type="transmembrane region" description="Helical" evidence="12">
    <location>
        <begin position="214"/>
        <end position="237"/>
    </location>
</feature>
<feature type="transmembrane region" description="Helical" evidence="12">
    <location>
        <begin position="150"/>
        <end position="172"/>
    </location>
</feature>
<evidence type="ECO:0000313" key="16">
    <source>
        <dbReference type="Proteomes" id="UP000243579"/>
    </source>
</evidence>
<evidence type="ECO:0000256" key="7">
    <source>
        <dbReference type="ARBA" id="ARBA00022989"/>
    </source>
</evidence>
<dbReference type="GO" id="GO:0005242">
    <property type="term" value="F:inward rectifier potassium channel activity"/>
    <property type="evidence" value="ECO:0007669"/>
    <property type="project" value="InterPro"/>
</dbReference>
<dbReference type="InterPro" id="IPR013518">
    <property type="entry name" value="K_chnl_inward-rec_Kir_cyto"/>
</dbReference>
<keyword evidence="4 11" id="KW-0812">Transmembrane</keyword>
<keyword evidence="5 11" id="KW-0851">Voltage-gated channel</keyword>
<dbReference type="SUPFAM" id="SSF81324">
    <property type="entry name" value="Voltage-gated potassium channels"/>
    <property type="match status" value="1"/>
</dbReference>
<dbReference type="PANTHER" id="PTHR11767">
    <property type="entry name" value="INWARD RECTIFIER POTASSIUM CHANNEL"/>
    <property type="match status" value="1"/>
</dbReference>
<feature type="non-terminal residue" evidence="15">
    <location>
        <position position="1"/>
    </location>
</feature>
<dbReference type="SUPFAM" id="SSF81296">
    <property type="entry name" value="E set domains"/>
    <property type="match status" value="1"/>
</dbReference>
<dbReference type="Gene3D" id="2.60.40.1400">
    <property type="entry name" value="G protein-activated inward rectifier potassium channel 1"/>
    <property type="match status" value="1"/>
</dbReference>
<evidence type="ECO:0000256" key="4">
    <source>
        <dbReference type="ARBA" id="ARBA00022692"/>
    </source>
</evidence>
<keyword evidence="9 12" id="KW-0472">Membrane</keyword>
<dbReference type="GO" id="GO:0034765">
    <property type="term" value="P:regulation of monoatomic ion transmembrane transport"/>
    <property type="evidence" value="ECO:0007669"/>
    <property type="project" value="TreeGrafter"/>
</dbReference>
<keyword evidence="10 11" id="KW-0407">Ion channel</keyword>
<dbReference type="Pfam" id="PF17655">
    <property type="entry name" value="IRK_C"/>
    <property type="match status" value="2"/>
</dbReference>
<dbReference type="InterPro" id="IPR040445">
    <property type="entry name" value="Kir_TM"/>
</dbReference>
<proteinExistence type="inferred from homology"/>
<comment type="caution">
    <text evidence="15">The sequence shown here is derived from an EMBL/GenBank/DDBJ whole genome shotgun (WGS) entry which is preliminary data.</text>
</comment>
<gene>
    <name evidence="15" type="ORF">ACHHYP_15038</name>
</gene>
<dbReference type="InterPro" id="IPR014756">
    <property type="entry name" value="Ig_E-set"/>
</dbReference>
<evidence type="ECO:0000256" key="9">
    <source>
        <dbReference type="ARBA" id="ARBA00023136"/>
    </source>
</evidence>